<dbReference type="SUPFAM" id="SSF53383">
    <property type="entry name" value="PLP-dependent transferases"/>
    <property type="match status" value="1"/>
</dbReference>
<evidence type="ECO:0000313" key="8">
    <source>
        <dbReference type="EMBL" id="GAB49930.1"/>
    </source>
</evidence>
<dbReference type="InterPro" id="IPR004839">
    <property type="entry name" value="Aminotransferase_I/II_large"/>
</dbReference>
<dbReference type="Gene3D" id="3.90.1150.10">
    <property type="entry name" value="Aspartate Aminotransferase, domain 1"/>
    <property type="match status" value="1"/>
</dbReference>
<dbReference type="NCBIfam" id="TIGR01141">
    <property type="entry name" value="hisC"/>
    <property type="match status" value="1"/>
</dbReference>
<dbReference type="Gene3D" id="3.40.640.10">
    <property type="entry name" value="Type I PLP-dependent aspartate aminotransferase-like (Major domain)"/>
    <property type="match status" value="1"/>
</dbReference>
<keyword evidence="5 6" id="KW-0663">Pyridoxal phosphate</keyword>
<comment type="caution">
    <text evidence="8">The sequence shown here is derived from an EMBL/GenBank/DDBJ whole genome shotgun (WGS) entry which is preliminary data.</text>
</comment>
<dbReference type="RefSeq" id="WP_009760587.1">
    <property type="nucleotide sequence ID" value="NZ_BAFE01000094.1"/>
</dbReference>
<dbReference type="AlphaFoldDB" id="H5UW22"/>
<comment type="cofactor">
    <cofactor evidence="1 6">
        <name>pyridoxal 5'-phosphate</name>
        <dbReference type="ChEBI" id="CHEBI:597326"/>
    </cofactor>
</comment>
<name>H5UW22_9MICO</name>
<keyword evidence="3 6" id="KW-0032">Aminotransferase</keyword>
<comment type="function">
    <text evidence="6">Aminotransferase that catalyzes the conversion of aromatic amino acids and 2-oxoglutarate into corresponding aromatic oxo acids and L-glutamate.</text>
</comment>
<comment type="similarity">
    <text evidence="6">Belongs to the class-II pyridoxal-phosphate-dependent aminotransferase family.</text>
</comment>
<dbReference type="InterPro" id="IPR005861">
    <property type="entry name" value="HisP_aminotrans"/>
</dbReference>
<dbReference type="PANTHER" id="PTHR43643:SF3">
    <property type="entry name" value="HISTIDINOL-PHOSPHATE AMINOTRANSFERASE"/>
    <property type="match status" value="1"/>
</dbReference>
<dbReference type="InterPro" id="IPR024892">
    <property type="entry name" value="ArAT"/>
</dbReference>
<proteinExistence type="inferred from homology"/>
<dbReference type="NCBIfam" id="NF002878">
    <property type="entry name" value="PRK03321.1"/>
    <property type="match status" value="1"/>
</dbReference>
<dbReference type="HAMAP" id="MF_01513">
    <property type="entry name" value="Phe_aminotrans_2"/>
    <property type="match status" value="1"/>
</dbReference>
<dbReference type="InterPro" id="IPR001917">
    <property type="entry name" value="Aminotrans_II_pyridoxalP_BS"/>
</dbReference>
<reference evidence="8 9" key="1">
    <citation type="submission" date="2012-02" db="EMBL/GenBank/DDBJ databases">
        <title>Whole genome shotgun sequence of Mobilicoccus pelagius NBRC 104925.</title>
        <authorList>
            <person name="Yoshida Y."/>
            <person name="Hosoyama A."/>
            <person name="Tsuchikane K."/>
            <person name="Katsumata H."/>
            <person name="Yamazaki S."/>
            <person name="Fujita N."/>
        </authorList>
    </citation>
    <scope>NUCLEOTIDE SEQUENCE [LARGE SCALE GENOMIC DNA]</scope>
    <source>
        <strain evidence="8 9">NBRC 104925</strain>
    </source>
</reference>
<evidence type="ECO:0000256" key="3">
    <source>
        <dbReference type="ARBA" id="ARBA00022576"/>
    </source>
</evidence>
<dbReference type="GO" id="GO:0008793">
    <property type="term" value="F:aromatic-amino-acid transaminase activity"/>
    <property type="evidence" value="ECO:0007669"/>
    <property type="project" value="UniProtKB-UniRule"/>
</dbReference>
<comment type="subunit">
    <text evidence="2 6">Homodimer.</text>
</comment>
<dbReference type="Proteomes" id="UP000004367">
    <property type="component" value="Unassembled WGS sequence"/>
</dbReference>
<dbReference type="PROSITE" id="PS00599">
    <property type="entry name" value="AA_TRANSFER_CLASS_2"/>
    <property type="match status" value="1"/>
</dbReference>
<dbReference type="InterPro" id="IPR050106">
    <property type="entry name" value="HistidinolP_aminotransfase"/>
</dbReference>
<evidence type="ECO:0000256" key="6">
    <source>
        <dbReference type="HAMAP-Rule" id="MF_01513"/>
    </source>
</evidence>
<dbReference type="Pfam" id="PF00155">
    <property type="entry name" value="Aminotran_1_2"/>
    <property type="match status" value="1"/>
</dbReference>
<dbReference type="InterPro" id="IPR015422">
    <property type="entry name" value="PyrdxlP-dep_Trfase_small"/>
</dbReference>
<feature type="modified residue" description="N6-(pyridoxal phosphate)lysine" evidence="6">
    <location>
        <position position="242"/>
    </location>
</feature>
<organism evidence="8 9">
    <name type="scientific">Mobilicoccus pelagius NBRC 104925</name>
    <dbReference type="NCBI Taxonomy" id="1089455"/>
    <lineage>
        <taxon>Bacteria</taxon>
        <taxon>Bacillati</taxon>
        <taxon>Actinomycetota</taxon>
        <taxon>Actinomycetes</taxon>
        <taxon>Micrococcales</taxon>
        <taxon>Dermatophilaceae</taxon>
        <taxon>Mobilicoccus</taxon>
    </lineage>
</organism>
<keyword evidence="4 6" id="KW-0808">Transferase</keyword>
<dbReference type="InterPro" id="IPR015421">
    <property type="entry name" value="PyrdxlP-dep_Trfase_major"/>
</dbReference>
<sequence>MTDDHARGVAAGEPQDVEGAEAVVHLREALYGVPVYKPGKPPTVVPDVVPYKMSSNENPFPPLPGVVEAVSEAARAMNRYPDMGGAELRTAIAADLGVSPEEIVPGTGSSGVLSAIVGASCEAGDEVVYAWRSFEAYPIMVALSGARSVQVPVTEDGRHDLAAMSAAITPDTRLVLVCSPNNPTGPAVGAAELEEFLSTVPEGVLVVLDEAYLEFVRDEAAVDGLAVYRAHPNVVLLRTFSKAYGLAGLRVGYAVARPRLATALRSCVIPFAVSDLAARAAIASLGAKKELFERVEHLVEERGRMLAALRDLGYDVPDTQSNFLWLPLEELAEGFAEAADARGLSVRPFAGEGVRVSVEVPEANDRLLEVARDFRGQAS</sequence>
<feature type="domain" description="Aminotransferase class I/classII large" evidence="7">
    <location>
        <begin position="52"/>
        <end position="361"/>
    </location>
</feature>
<dbReference type="EC" id="2.6.1.57" evidence="6"/>
<dbReference type="GO" id="GO:0000105">
    <property type="term" value="P:L-histidine biosynthetic process"/>
    <property type="evidence" value="ECO:0007669"/>
    <property type="project" value="InterPro"/>
</dbReference>
<evidence type="ECO:0000256" key="1">
    <source>
        <dbReference type="ARBA" id="ARBA00001933"/>
    </source>
</evidence>
<keyword evidence="9" id="KW-1185">Reference proteome</keyword>
<gene>
    <name evidence="8" type="primary">hisC</name>
    <name evidence="6" type="synonym">pat</name>
    <name evidence="8" type="ORF">MOPEL_135_01680</name>
</gene>
<evidence type="ECO:0000256" key="2">
    <source>
        <dbReference type="ARBA" id="ARBA00011738"/>
    </source>
</evidence>
<dbReference type="PANTHER" id="PTHR43643">
    <property type="entry name" value="HISTIDINOL-PHOSPHATE AMINOTRANSFERASE 2"/>
    <property type="match status" value="1"/>
</dbReference>
<protein>
    <recommendedName>
        <fullName evidence="6">Aromatic amino acid aminotransferase</fullName>
        <shortName evidence="6">ArAT</shortName>
        <ecNumber evidence="6">2.6.1.57</ecNumber>
    </recommendedName>
</protein>
<dbReference type="InterPro" id="IPR015424">
    <property type="entry name" value="PyrdxlP-dep_Trfase"/>
</dbReference>
<dbReference type="GO" id="GO:0004400">
    <property type="term" value="F:histidinol-phosphate transaminase activity"/>
    <property type="evidence" value="ECO:0007669"/>
    <property type="project" value="InterPro"/>
</dbReference>
<accession>H5UW22</accession>
<evidence type="ECO:0000256" key="5">
    <source>
        <dbReference type="ARBA" id="ARBA00022898"/>
    </source>
</evidence>
<dbReference type="EMBL" id="BAFE01000094">
    <property type="protein sequence ID" value="GAB49930.1"/>
    <property type="molecule type" value="Genomic_DNA"/>
</dbReference>
<evidence type="ECO:0000256" key="4">
    <source>
        <dbReference type="ARBA" id="ARBA00022679"/>
    </source>
</evidence>
<comment type="catalytic activity">
    <reaction evidence="6">
        <text>an aromatic L-alpha-amino acid + 2-oxoglutarate = an aromatic oxo-acid + L-glutamate</text>
        <dbReference type="Rhea" id="RHEA:17533"/>
        <dbReference type="ChEBI" id="CHEBI:16810"/>
        <dbReference type="ChEBI" id="CHEBI:29985"/>
        <dbReference type="ChEBI" id="CHEBI:73309"/>
        <dbReference type="ChEBI" id="CHEBI:84824"/>
        <dbReference type="EC" id="2.6.1.57"/>
    </reaction>
</comment>
<dbReference type="CDD" id="cd00609">
    <property type="entry name" value="AAT_like"/>
    <property type="match status" value="1"/>
</dbReference>
<dbReference type="HAMAP" id="MF_01023">
    <property type="entry name" value="HisC_aminotrans_2"/>
    <property type="match status" value="1"/>
</dbReference>
<evidence type="ECO:0000259" key="7">
    <source>
        <dbReference type="Pfam" id="PF00155"/>
    </source>
</evidence>
<dbReference type="eggNOG" id="COG0079">
    <property type="taxonomic scope" value="Bacteria"/>
</dbReference>
<evidence type="ECO:0000313" key="9">
    <source>
        <dbReference type="Proteomes" id="UP000004367"/>
    </source>
</evidence>
<dbReference type="STRING" id="1089455.MOPEL_135_01680"/>
<dbReference type="OrthoDB" id="9809616at2"/>
<dbReference type="GO" id="GO:0030170">
    <property type="term" value="F:pyridoxal phosphate binding"/>
    <property type="evidence" value="ECO:0007669"/>
    <property type="project" value="UniProtKB-UniRule"/>
</dbReference>